<dbReference type="PANTHER" id="PTHR34106">
    <property type="entry name" value="GLYCOSIDASE"/>
    <property type="match status" value="1"/>
</dbReference>
<protein>
    <recommendedName>
        <fullName evidence="6">Glycosidase</fullName>
    </recommendedName>
</protein>
<evidence type="ECO:0000256" key="1">
    <source>
        <dbReference type="ARBA" id="ARBA00022676"/>
    </source>
</evidence>
<dbReference type="SUPFAM" id="SSF75005">
    <property type="entry name" value="Arabinanase/levansucrase/invertase"/>
    <property type="match status" value="1"/>
</dbReference>
<evidence type="ECO:0000313" key="4">
    <source>
        <dbReference type="EMBL" id="CAH1208193.1"/>
    </source>
</evidence>
<keyword evidence="2" id="KW-0808">Transferase</keyword>
<reference evidence="4" key="1">
    <citation type="submission" date="2022-01" db="EMBL/GenBank/DDBJ databases">
        <authorList>
            <person name="Criscuolo A."/>
        </authorList>
    </citation>
    <scope>NUCLEOTIDE SEQUENCE</scope>
    <source>
        <strain evidence="4">CIP111892</strain>
    </source>
</reference>
<keyword evidence="1" id="KW-0328">Glycosyltransferase</keyword>
<dbReference type="RefSeq" id="WP_236334532.1">
    <property type="nucleotide sequence ID" value="NZ_CAKMMG010000003.1"/>
</dbReference>
<dbReference type="EMBL" id="CAKMMG010000003">
    <property type="protein sequence ID" value="CAH1208193.1"/>
    <property type="molecule type" value="Genomic_DNA"/>
</dbReference>
<dbReference type="Proteomes" id="UP000838324">
    <property type="component" value="Unassembled WGS sequence"/>
</dbReference>
<dbReference type="InterPro" id="IPR007184">
    <property type="entry name" value="Mannoside_phosphorylase"/>
</dbReference>
<accession>A0ABM9CA37</accession>
<dbReference type="Pfam" id="PF04041">
    <property type="entry name" value="Glyco_hydro_130"/>
    <property type="match status" value="1"/>
</dbReference>
<organism evidence="4 5">
    <name type="scientific">Paenibacillus auburnensis</name>
    <dbReference type="NCBI Taxonomy" id="2905649"/>
    <lineage>
        <taxon>Bacteria</taxon>
        <taxon>Bacillati</taxon>
        <taxon>Bacillota</taxon>
        <taxon>Bacilli</taxon>
        <taxon>Bacillales</taxon>
        <taxon>Paenibacillaceae</taxon>
        <taxon>Paenibacillus</taxon>
    </lineage>
</organism>
<evidence type="ECO:0008006" key="6">
    <source>
        <dbReference type="Google" id="ProtNLM"/>
    </source>
</evidence>
<dbReference type="Gene3D" id="2.115.10.20">
    <property type="entry name" value="Glycosyl hydrolase domain, family 43"/>
    <property type="match status" value="1"/>
</dbReference>
<evidence type="ECO:0000313" key="5">
    <source>
        <dbReference type="Proteomes" id="UP000838324"/>
    </source>
</evidence>
<name>A0ABM9CA37_9BACL</name>
<sequence length="414" mass="47410">MKPQFRYLDKPALEPVPGCAWADKMVLNPAIVKDPDSDTIHMLFRATGPWPQKRREGSHDPYPIFLGYAKSDDLGKTWDADFSKPALAPVLGYEEHELYITDIHGNRVRNYANGCIEDPRIFPVEGELYVTVACRVFPPGPYWLSDQDPPVETRYEYVPDWISLASDEDPFIRTARSNDTVTVLYKLDLQKLKHGNYEEAFDYIGPLTEGDVSDNRDVFLFPEKMKIGGKHQYLMLHRPMNVLPFPEGERIKKPSIYLAAAEAIEDFASPKAEHRLLASPIFDWEENRVGASWPPVKVGEGEWLVPYHGKKNVEFGYTQSFMIIKEQDNDYPVLIHRCPDRLMYAEREWEMPSDYPTPCLFTTGGVILNGELIMSYGAADQKVGIAWVNLEELVNHIRQYDKEGKQLHQGSILN</sequence>
<evidence type="ECO:0000256" key="3">
    <source>
        <dbReference type="ARBA" id="ARBA00024356"/>
    </source>
</evidence>
<evidence type="ECO:0000256" key="2">
    <source>
        <dbReference type="ARBA" id="ARBA00022679"/>
    </source>
</evidence>
<keyword evidence="5" id="KW-1185">Reference proteome</keyword>
<dbReference type="PANTHER" id="PTHR34106:SF5">
    <property type="entry name" value="GLYCOSIDASE"/>
    <property type="match status" value="1"/>
</dbReference>
<dbReference type="InterPro" id="IPR023296">
    <property type="entry name" value="Glyco_hydro_beta-prop_sf"/>
</dbReference>
<comment type="similarity">
    <text evidence="3">Belongs to the glycosyl hydrolase 130 family.</text>
</comment>
<comment type="caution">
    <text evidence="4">The sequence shown here is derived from an EMBL/GenBank/DDBJ whole genome shotgun (WGS) entry which is preliminary data.</text>
</comment>
<proteinExistence type="inferred from homology"/>
<gene>
    <name evidence="4" type="ORF">PAECIP111892_03067</name>
</gene>